<dbReference type="SUPFAM" id="SSF102588">
    <property type="entry name" value="LmbE-like"/>
    <property type="match status" value="1"/>
</dbReference>
<dbReference type="InterPro" id="IPR003737">
    <property type="entry name" value="GlcNAc_PI_deacetylase-related"/>
</dbReference>
<sequence length="208" mass="23801">MKRILLITAHSDDAEISMGGTLRKLINQGAEVLNVIFAIPSNIETRKKEAIQSADCFGYDVQFASFCEGNHVEDIPYASLIKEIDTIIACFNPDDVFTHWSGDSHQDHRKLSKAVRSSFRKKQVSLYEFEQINQNNNIAANQFHPNIYTDITETMSDKLNMIKYFESQLQGDMSHYLSHATYIGSWRGAQINTKYAETFLLVFSKQQF</sequence>
<organism evidence="1 2">
    <name type="scientific">Listeria booriae</name>
    <dbReference type="NCBI Taxonomy" id="1552123"/>
    <lineage>
        <taxon>Bacteria</taxon>
        <taxon>Bacillati</taxon>
        <taxon>Bacillota</taxon>
        <taxon>Bacilli</taxon>
        <taxon>Bacillales</taxon>
        <taxon>Listeriaceae</taxon>
        <taxon>Listeria</taxon>
    </lineage>
</organism>
<dbReference type="EMBL" id="JAARVD010000004">
    <property type="protein sequence ID" value="MBC1796863.1"/>
    <property type="molecule type" value="Genomic_DNA"/>
</dbReference>
<evidence type="ECO:0000313" key="2">
    <source>
        <dbReference type="Proteomes" id="UP000548082"/>
    </source>
</evidence>
<dbReference type="InterPro" id="IPR024078">
    <property type="entry name" value="LmbE-like_dom_sf"/>
</dbReference>
<accession>A0A842AVV5</accession>
<protein>
    <submittedName>
        <fullName evidence="1">PIG-L family deacetylase</fullName>
    </submittedName>
</protein>
<dbReference type="PANTHER" id="PTHR12993">
    <property type="entry name" value="N-ACETYLGLUCOSAMINYL-PHOSPHATIDYLINOSITOL DE-N-ACETYLASE-RELATED"/>
    <property type="match status" value="1"/>
</dbReference>
<name>A0A842AVV5_9LIST</name>
<dbReference type="AlphaFoldDB" id="A0A842AVV5"/>
<gene>
    <name evidence="1" type="ORF">HCA55_08990</name>
</gene>
<dbReference type="RefSeq" id="WP_185545051.1">
    <property type="nucleotide sequence ID" value="NZ_JAARVD010000004.1"/>
</dbReference>
<dbReference type="Gene3D" id="3.40.50.10320">
    <property type="entry name" value="LmbE-like"/>
    <property type="match status" value="1"/>
</dbReference>
<comment type="caution">
    <text evidence="1">The sequence shown here is derived from an EMBL/GenBank/DDBJ whole genome shotgun (WGS) entry which is preliminary data.</text>
</comment>
<reference evidence="1 2" key="1">
    <citation type="submission" date="2020-03" db="EMBL/GenBank/DDBJ databases">
        <title>Soil Listeria distribution.</title>
        <authorList>
            <person name="Liao J."/>
            <person name="Wiedmann M."/>
        </authorList>
    </citation>
    <scope>NUCLEOTIDE SEQUENCE [LARGE SCALE GENOMIC DNA]</scope>
    <source>
        <strain evidence="1 2">FSL L7-0990</strain>
    </source>
</reference>
<dbReference type="PANTHER" id="PTHR12993:SF30">
    <property type="entry name" value="N-ACETYL-ALPHA-D-GLUCOSAMINYL L-MALATE DEACETYLASE 1"/>
    <property type="match status" value="1"/>
</dbReference>
<dbReference type="Pfam" id="PF02585">
    <property type="entry name" value="PIG-L"/>
    <property type="match status" value="1"/>
</dbReference>
<proteinExistence type="predicted"/>
<dbReference type="Proteomes" id="UP000548082">
    <property type="component" value="Unassembled WGS sequence"/>
</dbReference>
<evidence type="ECO:0000313" key="1">
    <source>
        <dbReference type="EMBL" id="MBC1796863.1"/>
    </source>
</evidence>
<dbReference type="GO" id="GO:0016811">
    <property type="term" value="F:hydrolase activity, acting on carbon-nitrogen (but not peptide) bonds, in linear amides"/>
    <property type="evidence" value="ECO:0007669"/>
    <property type="project" value="TreeGrafter"/>
</dbReference>